<feature type="compositionally biased region" description="Pro residues" evidence="1">
    <location>
        <begin position="34"/>
        <end position="43"/>
    </location>
</feature>
<proteinExistence type="predicted"/>
<name>A0A9I9EF02_CUCME</name>
<dbReference type="AlphaFoldDB" id="A0A9I9EF02"/>
<organism evidence="2">
    <name type="scientific">Cucumis melo</name>
    <name type="common">Muskmelon</name>
    <dbReference type="NCBI Taxonomy" id="3656"/>
    <lineage>
        <taxon>Eukaryota</taxon>
        <taxon>Viridiplantae</taxon>
        <taxon>Streptophyta</taxon>
        <taxon>Embryophyta</taxon>
        <taxon>Tracheophyta</taxon>
        <taxon>Spermatophyta</taxon>
        <taxon>Magnoliopsida</taxon>
        <taxon>eudicotyledons</taxon>
        <taxon>Gunneridae</taxon>
        <taxon>Pentapetalae</taxon>
        <taxon>rosids</taxon>
        <taxon>fabids</taxon>
        <taxon>Cucurbitales</taxon>
        <taxon>Cucurbitaceae</taxon>
        <taxon>Benincaseae</taxon>
        <taxon>Cucumis</taxon>
    </lineage>
</organism>
<evidence type="ECO:0000256" key="1">
    <source>
        <dbReference type="SAM" id="MobiDB-lite"/>
    </source>
</evidence>
<sequence length="72" mass="8044">MEEKDRDHCHHRRRNSPTPMKKAQKRPSGTTPFPLNPSPPQPPSSSQRCFGSVRCYQSQMPCPSSILGPVNG</sequence>
<protein>
    <submittedName>
        <fullName evidence="2">Uncharacterized protein</fullName>
    </submittedName>
</protein>
<feature type="region of interest" description="Disordered" evidence="1">
    <location>
        <begin position="1"/>
        <end position="50"/>
    </location>
</feature>
<accession>A0A9I9EF02</accession>
<dbReference type="EnsemblPlants" id="MELO3C032830.2.1">
    <property type="protein sequence ID" value="MELO3C032830.2.1"/>
    <property type="gene ID" value="MELO3C032830.2"/>
</dbReference>
<reference evidence="2" key="1">
    <citation type="submission" date="2023-03" db="UniProtKB">
        <authorList>
            <consortium name="EnsemblPlants"/>
        </authorList>
    </citation>
    <scope>IDENTIFICATION</scope>
</reference>
<evidence type="ECO:0000313" key="2">
    <source>
        <dbReference type="EnsemblPlants" id="MELO3C032830.2.1"/>
    </source>
</evidence>
<dbReference type="Gramene" id="MELO3C032830.2.1">
    <property type="protein sequence ID" value="MELO3C032830.2.1"/>
    <property type="gene ID" value="MELO3C032830.2"/>
</dbReference>